<organism evidence="1 2">
    <name type="scientific">Araneus ventricosus</name>
    <name type="common">Orbweaver spider</name>
    <name type="synonym">Epeira ventricosa</name>
    <dbReference type="NCBI Taxonomy" id="182803"/>
    <lineage>
        <taxon>Eukaryota</taxon>
        <taxon>Metazoa</taxon>
        <taxon>Ecdysozoa</taxon>
        <taxon>Arthropoda</taxon>
        <taxon>Chelicerata</taxon>
        <taxon>Arachnida</taxon>
        <taxon>Araneae</taxon>
        <taxon>Araneomorphae</taxon>
        <taxon>Entelegynae</taxon>
        <taxon>Araneoidea</taxon>
        <taxon>Araneidae</taxon>
        <taxon>Araneus</taxon>
    </lineage>
</organism>
<protein>
    <submittedName>
        <fullName evidence="1">Uncharacterized protein</fullName>
    </submittedName>
</protein>
<name>A0A4Y2M0E1_ARAVE</name>
<keyword evidence="2" id="KW-1185">Reference proteome</keyword>
<gene>
    <name evidence="1" type="ORF">AVEN_257037_1</name>
</gene>
<dbReference type="Proteomes" id="UP000499080">
    <property type="component" value="Unassembled WGS sequence"/>
</dbReference>
<proteinExistence type="predicted"/>
<evidence type="ECO:0000313" key="2">
    <source>
        <dbReference type="Proteomes" id="UP000499080"/>
    </source>
</evidence>
<comment type="caution">
    <text evidence="1">The sequence shown here is derived from an EMBL/GenBank/DDBJ whole genome shotgun (WGS) entry which is preliminary data.</text>
</comment>
<evidence type="ECO:0000313" key="1">
    <source>
        <dbReference type="EMBL" id="GBN19167.1"/>
    </source>
</evidence>
<sequence length="86" mass="9611">MPLAKISRLNTVTSFYTTMRRFAAKTGGFHSQTRVGERREQVTKLCRANMKSTVKEHGVMRRLTAAAFAVTEASVRALKITTAVCY</sequence>
<reference evidence="1 2" key="1">
    <citation type="journal article" date="2019" name="Sci. Rep.">
        <title>Orb-weaving spider Araneus ventricosus genome elucidates the spidroin gene catalogue.</title>
        <authorList>
            <person name="Kono N."/>
            <person name="Nakamura H."/>
            <person name="Ohtoshi R."/>
            <person name="Moran D.A.P."/>
            <person name="Shinohara A."/>
            <person name="Yoshida Y."/>
            <person name="Fujiwara M."/>
            <person name="Mori M."/>
            <person name="Tomita M."/>
            <person name="Arakawa K."/>
        </authorList>
    </citation>
    <scope>NUCLEOTIDE SEQUENCE [LARGE SCALE GENOMIC DNA]</scope>
</reference>
<accession>A0A4Y2M0E1</accession>
<dbReference type="AlphaFoldDB" id="A0A4Y2M0E1"/>
<dbReference type="EMBL" id="BGPR01006459">
    <property type="protein sequence ID" value="GBN19167.1"/>
    <property type="molecule type" value="Genomic_DNA"/>
</dbReference>